<dbReference type="PROSITE" id="PS51707">
    <property type="entry name" value="CYTH"/>
    <property type="match status" value="1"/>
</dbReference>
<reference evidence="2" key="1">
    <citation type="submission" date="2022-11" db="EMBL/GenBank/DDBJ databases">
        <title>The characterization of three novel Bacteroidetes species and genomic analysis of their roles in tidal elemental geochemical cycles.</title>
        <authorList>
            <person name="Ma K.-J."/>
        </authorList>
    </citation>
    <scope>NUCLEOTIDE SEQUENCE</scope>
    <source>
        <strain evidence="2">M415</strain>
    </source>
</reference>
<dbReference type="SMART" id="SM01118">
    <property type="entry name" value="CYTH"/>
    <property type="match status" value="1"/>
</dbReference>
<sequence>MIEVERKFLVTSEDFRTSAESALHIRQGFLCADPERTVRVRLQDGFGKITVKGISDEAGISRFEWEHEINGDEAGQLLKLCTGTEITKTRYRVPFGNHIFEVDVFEGSNAGLIVAEVELQTADEYFEKPAWLGREVTGDPKYYNAQLSINSYKQW</sequence>
<proteinExistence type="predicted"/>
<dbReference type="Proteomes" id="UP001207116">
    <property type="component" value="Unassembled WGS sequence"/>
</dbReference>
<feature type="domain" description="CYTH" evidence="1">
    <location>
        <begin position="1"/>
        <end position="149"/>
    </location>
</feature>
<keyword evidence="3" id="KW-1185">Reference proteome</keyword>
<dbReference type="PANTHER" id="PTHR40114:SF1">
    <property type="entry name" value="SLR0698 PROTEIN"/>
    <property type="match status" value="1"/>
</dbReference>
<dbReference type="AlphaFoldDB" id="A0AAE3SMF1"/>
<dbReference type="PANTHER" id="PTHR40114">
    <property type="entry name" value="SLR0698 PROTEIN"/>
    <property type="match status" value="1"/>
</dbReference>
<dbReference type="InterPro" id="IPR012042">
    <property type="entry name" value="NeuTTM/CthTTM-like"/>
</dbReference>
<dbReference type="PIRSF" id="PIRSF016487">
    <property type="entry name" value="CYTH_UCP016487"/>
    <property type="match status" value="1"/>
</dbReference>
<accession>A0AAE3SMF1</accession>
<evidence type="ECO:0000313" key="2">
    <source>
        <dbReference type="EMBL" id="MCX2718380.1"/>
    </source>
</evidence>
<evidence type="ECO:0000259" key="1">
    <source>
        <dbReference type="PROSITE" id="PS51707"/>
    </source>
</evidence>
<evidence type="ECO:0000313" key="3">
    <source>
        <dbReference type="Proteomes" id="UP001207116"/>
    </source>
</evidence>
<dbReference type="Gene3D" id="2.40.320.10">
    <property type="entry name" value="Hypothetical Protein Pfu-838710-001"/>
    <property type="match status" value="1"/>
</dbReference>
<gene>
    <name evidence="2" type="ORF">OO016_02080</name>
</gene>
<comment type="caution">
    <text evidence="2">The sequence shown here is derived from an EMBL/GenBank/DDBJ whole genome shotgun (WGS) entry which is preliminary data.</text>
</comment>
<name>A0AAE3SMF1_9FLAO</name>
<dbReference type="CDD" id="cd07891">
    <property type="entry name" value="CYTH-like_CthTTM-like_1"/>
    <property type="match status" value="1"/>
</dbReference>
<organism evidence="2 3">
    <name type="scientific">Lentiprolixibacter aurantiacus</name>
    <dbReference type="NCBI Taxonomy" id="2993939"/>
    <lineage>
        <taxon>Bacteria</taxon>
        <taxon>Pseudomonadati</taxon>
        <taxon>Bacteroidota</taxon>
        <taxon>Flavobacteriia</taxon>
        <taxon>Flavobacteriales</taxon>
        <taxon>Flavobacteriaceae</taxon>
        <taxon>Lentiprolixibacter</taxon>
    </lineage>
</organism>
<dbReference type="InterPro" id="IPR033469">
    <property type="entry name" value="CYTH-like_dom_sf"/>
</dbReference>
<dbReference type="Pfam" id="PF01928">
    <property type="entry name" value="CYTH"/>
    <property type="match status" value="1"/>
</dbReference>
<protein>
    <submittedName>
        <fullName evidence="2">CYTH domain-containing protein</fullName>
    </submittedName>
</protein>
<dbReference type="SUPFAM" id="SSF55154">
    <property type="entry name" value="CYTH-like phosphatases"/>
    <property type="match status" value="1"/>
</dbReference>
<dbReference type="EMBL" id="JAPFQP010000001">
    <property type="protein sequence ID" value="MCX2718380.1"/>
    <property type="molecule type" value="Genomic_DNA"/>
</dbReference>
<dbReference type="RefSeq" id="WP_266010394.1">
    <property type="nucleotide sequence ID" value="NZ_JAPFQP010000001.1"/>
</dbReference>
<dbReference type="InterPro" id="IPR023577">
    <property type="entry name" value="CYTH_domain"/>
</dbReference>